<organism evidence="1 2">
    <name type="scientific">Pholiota conissans</name>
    <dbReference type="NCBI Taxonomy" id="109636"/>
    <lineage>
        <taxon>Eukaryota</taxon>
        <taxon>Fungi</taxon>
        <taxon>Dikarya</taxon>
        <taxon>Basidiomycota</taxon>
        <taxon>Agaricomycotina</taxon>
        <taxon>Agaricomycetes</taxon>
        <taxon>Agaricomycetidae</taxon>
        <taxon>Agaricales</taxon>
        <taxon>Agaricineae</taxon>
        <taxon>Strophariaceae</taxon>
        <taxon>Pholiota</taxon>
    </lineage>
</organism>
<protein>
    <submittedName>
        <fullName evidence="1">Uncharacterized protein</fullName>
    </submittedName>
</protein>
<dbReference type="Proteomes" id="UP000807469">
    <property type="component" value="Unassembled WGS sequence"/>
</dbReference>
<evidence type="ECO:0000313" key="1">
    <source>
        <dbReference type="EMBL" id="KAF9476851.1"/>
    </source>
</evidence>
<keyword evidence="2" id="KW-1185">Reference proteome</keyword>
<dbReference type="OrthoDB" id="2553626at2759"/>
<name>A0A9P5YZR3_9AGAR</name>
<evidence type="ECO:0000313" key="2">
    <source>
        <dbReference type="Proteomes" id="UP000807469"/>
    </source>
</evidence>
<dbReference type="EMBL" id="MU155280">
    <property type="protein sequence ID" value="KAF9476851.1"/>
    <property type="molecule type" value="Genomic_DNA"/>
</dbReference>
<reference evidence="1" key="1">
    <citation type="submission" date="2020-11" db="EMBL/GenBank/DDBJ databases">
        <authorList>
            <consortium name="DOE Joint Genome Institute"/>
            <person name="Ahrendt S."/>
            <person name="Riley R."/>
            <person name="Andreopoulos W."/>
            <person name="Labutti K."/>
            <person name="Pangilinan J."/>
            <person name="Ruiz-Duenas F.J."/>
            <person name="Barrasa J.M."/>
            <person name="Sanchez-Garcia M."/>
            <person name="Camarero S."/>
            <person name="Miyauchi S."/>
            <person name="Serrano A."/>
            <person name="Linde D."/>
            <person name="Babiker R."/>
            <person name="Drula E."/>
            <person name="Ayuso-Fernandez I."/>
            <person name="Pacheco R."/>
            <person name="Padilla G."/>
            <person name="Ferreira P."/>
            <person name="Barriuso J."/>
            <person name="Kellner H."/>
            <person name="Castanera R."/>
            <person name="Alfaro M."/>
            <person name="Ramirez L."/>
            <person name="Pisabarro A.G."/>
            <person name="Kuo A."/>
            <person name="Tritt A."/>
            <person name="Lipzen A."/>
            <person name="He G."/>
            <person name="Yan M."/>
            <person name="Ng V."/>
            <person name="Cullen D."/>
            <person name="Martin F."/>
            <person name="Rosso M.-N."/>
            <person name="Henrissat B."/>
            <person name="Hibbett D."/>
            <person name="Martinez A.T."/>
            <person name="Grigoriev I.V."/>
        </authorList>
    </citation>
    <scope>NUCLEOTIDE SEQUENCE</scope>
    <source>
        <strain evidence="1">CIRM-BRFM 674</strain>
    </source>
</reference>
<sequence>MPRYLKISASGLNSAEYPLFTSNLESMYLFAGATNESIEKLRRGDSDSRYDQVEVHVCDVKDWVRRKYRHLSKNTIDKILRRFSPDLAVEDTMKGRQFFAMMRLIVHVENGMPLKSELVFEQTMPSYTSIQTGDAQEQNTAYATIKDEDLHREHPRQKKVQLKKVDMNNRVTLARDNPLRCASCTRKDMQCKINPANIPVLVEWMRRDRLGWTPRPRFTSCLHCRSKGSSCRLPWMTSKKEFAESWKTEVVDSLERIEDNVDKILVKVDPEE</sequence>
<comment type="caution">
    <text evidence="1">The sequence shown here is derived from an EMBL/GenBank/DDBJ whole genome shotgun (WGS) entry which is preliminary data.</text>
</comment>
<gene>
    <name evidence="1" type="ORF">BDN70DRAFT_949751</name>
</gene>
<dbReference type="AlphaFoldDB" id="A0A9P5YZR3"/>
<accession>A0A9P5YZR3</accession>
<proteinExistence type="predicted"/>